<dbReference type="AlphaFoldDB" id="A0A139H2C4"/>
<comment type="caution">
    <text evidence="1">The sequence shown here is derived from an EMBL/GenBank/DDBJ whole genome shotgun (WGS) entry which is preliminary data.</text>
</comment>
<reference evidence="1 2" key="1">
    <citation type="submission" date="2015-07" db="EMBL/GenBank/DDBJ databases">
        <title>Comparative genomics of the Sigatoka disease complex on banana suggests a link between parallel evolutionary changes in Pseudocercospora fijiensis and Pseudocercospora eumusae and increased virulence on the banana host.</title>
        <authorList>
            <person name="Chang T.-C."/>
            <person name="Salvucci A."/>
            <person name="Crous P.W."/>
            <person name="Stergiopoulos I."/>
        </authorList>
    </citation>
    <scope>NUCLEOTIDE SEQUENCE [LARGE SCALE GENOMIC DNA]</scope>
    <source>
        <strain evidence="1 2">CBS 114824</strain>
    </source>
</reference>
<evidence type="ECO:0000313" key="2">
    <source>
        <dbReference type="Proteomes" id="UP000070133"/>
    </source>
</evidence>
<accession>A0A139H2C4</accession>
<dbReference type="EMBL" id="LFZN01000169">
    <property type="protein sequence ID" value="KXS96616.1"/>
    <property type="molecule type" value="Genomic_DNA"/>
</dbReference>
<dbReference type="OrthoDB" id="10413412at2759"/>
<evidence type="ECO:0000313" key="1">
    <source>
        <dbReference type="EMBL" id="KXS96616.1"/>
    </source>
</evidence>
<gene>
    <name evidence="1" type="ORF">AC578_10452</name>
</gene>
<protein>
    <submittedName>
        <fullName evidence="1">Uncharacterized protein</fullName>
    </submittedName>
</protein>
<keyword evidence="2" id="KW-1185">Reference proteome</keyword>
<sequence>MATGDRITGLREQIMANAAIAFPDTIHKNGGEYQTHIHSAGEIVEVVVAEYGDLVPTKRACLVFRTGIQPTYAAWGERSDTVERALESLLQALGKKLVEDHEDLPDFRDPAGLFM</sequence>
<organism evidence="1 2">
    <name type="scientific">Pseudocercospora eumusae</name>
    <dbReference type="NCBI Taxonomy" id="321146"/>
    <lineage>
        <taxon>Eukaryota</taxon>
        <taxon>Fungi</taxon>
        <taxon>Dikarya</taxon>
        <taxon>Ascomycota</taxon>
        <taxon>Pezizomycotina</taxon>
        <taxon>Dothideomycetes</taxon>
        <taxon>Dothideomycetidae</taxon>
        <taxon>Mycosphaerellales</taxon>
        <taxon>Mycosphaerellaceae</taxon>
        <taxon>Pseudocercospora</taxon>
    </lineage>
</organism>
<dbReference type="Proteomes" id="UP000070133">
    <property type="component" value="Unassembled WGS sequence"/>
</dbReference>
<name>A0A139H2C4_9PEZI</name>
<proteinExistence type="predicted"/>